<proteinExistence type="predicted"/>
<name>A0A9P6EQW9_9AGAR</name>
<evidence type="ECO:0000313" key="2">
    <source>
        <dbReference type="Proteomes" id="UP000807306"/>
    </source>
</evidence>
<gene>
    <name evidence="1" type="ORF">CPB83DRAFT_831931</name>
</gene>
<keyword evidence="2" id="KW-1185">Reference proteome</keyword>
<evidence type="ECO:0000313" key="1">
    <source>
        <dbReference type="EMBL" id="KAF9533414.1"/>
    </source>
</evidence>
<dbReference type="EMBL" id="MU157828">
    <property type="protein sequence ID" value="KAF9533414.1"/>
    <property type="molecule type" value="Genomic_DNA"/>
</dbReference>
<comment type="caution">
    <text evidence="1">The sequence shown here is derived from an EMBL/GenBank/DDBJ whole genome shotgun (WGS) entry which is preliminary data.</text>
</comment>
<protein>
    <submittedName>
        <fullName evidence="1">Uncharacterized protein</fullName>
    </submittedName>
</protein>
<sequence length="184" mass="21075">MPASKETLTPVTASVMNKGLRPSATMRHRSDSQVVEMSEWKYERMGWGGLMVFYFEGRSMPAIDIIGEGAPAQCGDIFVFRGLEREGRPTIRNRDLNWEEATVGSFCHPESRYRFYVLGFYVGRYIKNPVWLGPYWPRSKAEDCSEVQLSISHRDEIIDRFFRNFANIQAPLPGDTAEDPIVVD</sequence>
<dbReference type="Proteomes" id="UP000807306">
    <property type="component" value="Unassembled WGS sequence"/>
</dbReference>
<reference evidence="1" key="1">
    <citation type="submission" date="2020-11" db="EMBL/GenBank/DDBJ databases">
        <authorList>
            <consortium name="DOE Joint Genome Institute"/>
            <person name="Ahrendt S."/>
            <person name="Riley R."/>
            <person name="Andreopoulos W."/>
            <person name="Labutti K."/>
            <person name="Pangilinan J."/>
            <person name="Ruiz-Duenas F.J."/>
            <person name="Barrasa J.M."/>
            <person name="Sanchez-Garcia M."/>
            <person name="Camarero S."/>
            <person name="Miyauchi S."/>
            <person name="Serrano A."/>
            <person name="Linde D."/>
            <person name="Babiker R."/>
            <person name="Drula E."/>
            <person name="Ayuso-Fernandez I."/>
            <person name="Pacheco R."/>
            <person name="Padilla G."/>
            <person name="Ferreira P."/>
            <person name="Barriuso J."/>
            <person name="Kellner H."/>
            <person name="Castanera R."/>
            <person name="Alfaro M."/>
            <person name="Ramirez L."/>
            <person name="Pisabarro A.G."/>
            <person name="Kuo A."/>
            <person name="Tritt A."/>
            <person name="Lipzen A."/>
            <person name="He G."/>
            <person name="Yan M."/>
            <person name="Ng V."/>
            <person name="Cullen D."/>
            <person name="Martin F."/>
            <person name="Rosso M.-N."/>
            <person name="Henrissat B."/>
            <person name="Hibbett D."/>
            <person name="Martinez A.T."/>
            <person name="Grigoriev I.V."/>
        </authorList>
    </citation>
    <scope>NUCLEOTIDE SEQUENCE</scope>
    <source>
        <strain evidence="1">CBS 506.95</strain>
    </source>
</reference>
<dbReference type="AlphaFoldDB" id="A0A9P6EQW9"/>
<organism evidence="1 2">
    <name type="scientific">Crepidotus variabilis</name>
    <dbReference type="NCBI Taxonomy" id="179855"/>
    <lineage>
        <taxon>Eukaryota</taxon>
        <taxon>Fungi</taxon>
        <taxon>Dikarya</taxon>
        <taxon>Basidiomycota</taxon>
        <taxon>Agaricomycotina</taxon>
        <taxon>Agaricomycetes</taxon>
        <taxon>Agaricomycetidae</taxon>
        <taxon>Agaricales</taxon>
        <taxon>Agaricineae</taxon>
        <taxon>Crepidotaceae</taxon>
        <taxon>Crepidotus</taxon>
    </lineage>
</organism>
<accession>A0A9P6EQW9</accession>